<dbReference type="PANTHER" id="PTHR32440">
    <property type="entry name" value="PHOSPHATASE DCR2-RELATED-RELATED"/>
    <property type="match status" value="1"/>
</dbReference>
<dbReference type="OrthoDB" id="783096at2759"/>
<evidence type="ECO:0000256" key="1">
    <source>
        <dbReference type="SAM" id="SignalP"/>
    </source>
</evidence>
<keyword evidence="1" id="KW-0732">Signal</keyword>
<sequence length="440" mass="49137">MQWVVLVLVLSISGSIVNVFGEAMMINRCCNERLANSSTKPYPGVSSDSGRFKIALFADLHYGENSWTDWGPAQDVKSEIVMSRILDAEKPDFVVFLGDVVTANNIAIRNASLYWEKALSPARNRGISLASVFGNHDDMAFEWPSDWFSSSGIPDLVCSEENNMCSSCSFEGTSRSQLMINEIENNNLSYSRCGPSDLLPGVSNYVLPVHHSCQTNNDSPPLVLLYFLDSGGGSYPEIISNAQVNWFRTQSSHLNPKMSIPELVFWHIPSLAYKKVAPPTSSQQDRLFSGGNRKHCVGSINYETVDPQETELGIMDLLSSRPSVKAVFVGHNHGLDWCCPWRNLWLCFARHTGYGGYGNWARGARMIQITEDPFSLSSWIRMEDDTSHSHIYFDGKAFDGMQLISDLGIHHVLSKFWLHFCVITTLDVASSNSQNQIYGF</sequence>
<protein>
    <submittedName>
        <fullName evidence="3">Putative inactive purple acid phosphatase 16</fullName>
    </submittedName>
</protein>
<accession>A0A0K9P6L4</accession>
<dbReference type="EMBL" id="LFYR01001115">
    <property type="protein sequence ID" value="KMZ64643.1"/>
    <property type="molecule type" value="Genomic_DNA"/>
</dbReference>
<proteinExistence type="predicted"/>
<evidence type="ECO:0000259" key="2">
    <source>
        <dbReference type="Pfam" id="PF00149"/>
    </source>
</evidence>
<dbReference type="STRING" id="29655.A0A0K9P6L4"/>
<dbReference type="OMA" id="TYWVPVY"/>
<name>A0A0K9P6L4_ZOSMR</name>
<feature type="domain" description="Calcineurin-like phosphoesterase" evidence="2">
    <location>
        <begin position="52"/>
        <end position="333"/>
    </location>
</feature>
<dbReference type="CDD" id="cd07383">
    <property type="entry name" value="MPP_Dcr2"/>
    <property type="match status" value="1"/>
</dbReference>
<comment type="caution">
    <text evidence="3">The sequence shown here is derived from an EMBL/GenBank/DDBJ whole genome shotgun (WGS) entry which is preliminary data.</text>
</comment>
<dbReference type="AlphaFoldDB" id="A0A0K9P6L4"/>
<dbReference type="Gene3D" id="3.60.21.10">
    <property type="match status" value="1"/>
</dbReference>
<keyword evidence="4" id="KW-1185">Reference proteome</keyword>
<dbReference type="InterPro" id="IPR029052">
    <property type="entry name" value="Metallo-depent_PP-like"/>
</dbReference>
<organism evidence="3 4">
    <name type="scientific">Zostera marina</name>
    <name type="common">Eelgrass</name>
    <dbReference type="NCBI Taxonomy" id="29655"/>
    <lineage>
        <taxon>Eukaryota</taxon>
        <taxon>Viridiplantae</taxon>
        <taxon>Streptophyta</taxon>
        <taxon>Embryophyta</taxon>
        <taxon>Tracheophyta</taxon>
        <taxon>Spermatophyta</taxon>
        <taxon>Magnoliopsida</taxon>
        <taxon>Liliopsida</taxon>
        <taxon>Zosteraceae</taxon>
        <taxon>Zostera</taxon>
    </lineage>
</organism>
<dbReference type="Proteomes" id="UP000036987">
    <property type="component" value="Unassembled WGS sequence"/>
</dbReference>
<feature type="chain" id="PRO_5005527637" evidence="1">
    <location>
        <begin position="22"/>
        <end position="440"/>
    </location>
</feature>
<feature type="signal peptide" evidence="1">
    <location>
        <begin position="1"/>
        <end position="21"/>
    </location>
</feature>
<evidence type="ECO:0000313" key="3">
    <source>
        <dbReference type="EMBL" id="KMZ64643.1"/>
    </source>
</evidence>
<dbReference type="PANTHER" id="PTHR32440:SF11">
    <property type="entry name" value="METALLOPHOSPHOESTERASE DOMAIN-CONTAINING PROTEIN"/>
    <property type="match status" value="1"/>
</dbReference>
<gene>
    <name evidence="3" type="ORF">ZOSMA_356G00030</name>
</gene>
<dbReference type="SUPFAM" id="SSF56300">
    <property type="entry name" value="Metallo-dependent phosphatases"/>
    <property type="match status" value="1"/>
</dbReference>
<dbReference type="InterPro" id="IPR004843">
    <property type="entry name" value="Calcineurin-like_PHP"/>
</dbReference>
<dbReference type="Pfam" id="PF00149">
    <property type="entry name" value="Metallophos"/>
    <property type="match status" value="1"/>
</dbReference>
<evidence type="ECO:0000313" key="4">
    <source>
        <dbReference type="Proteomes" id="UP000036987"/>
    </source>
</evidence>
<reference evidence="4" key="1">
    <citation type="journal article" date="2016" name="Nature">
        <title>The genome of the seagrass Zostera marina reveals angiosperm adaptation to the sea.</title>
        <authorList>
            <person name="Olsen J.L."/>
            <person name="Rouze P."/>
            <person name="Verhelst B."/>
            <person name="Lin Y.-C."/>
            <person name="Bayer T."/>
            <person name="Collen J."/>
            <person name="Dattolo E."/>
            <person name="De Paoli E."/>
            <person name="Dittami S."/>
            <person name="Maumus F."/>
            <person name="Michel G."/>
            <person name="Kersting A."/>
            <person name="Lauritano C."/>
            <person name="Lohaus R."/>
            <person name="Toepel M."/>
            <person name="Tonon T."/>
            <person name="Vanneste K."/>
            <person name="Amirebrahimi M."/>
            <person name="Brakel J."/>
            <person name="Bostroem C."/>
            <person name="Chovatia M."/>
            <person name="Grimwood J."/>
            <person name="Jenkins J.W."/>
            <person name="Jueterbock A."/>
            <person name="Mraz A."/>
            <person name="Stam W.T."/>
            <person name="Tice H."/>
            <person name="Bornberg-Bauer E."/>
            <person name="Green P.J."/>
            <person name="Pearson G.A."/>
            <person name="Procaccini G."/>
            <person name="Duarte C.M."/>
            <person name="Schmutz J."/>
            <person name="Reusch T.B.H."/>
            <person name="Van de Peer Y."/>
        </authorList>
    </citation>
    <scope>NUCLEOTIDE SEQUENCE [LARGE SCALE GENOMIC DNA]</scope>
    <source>
        <strain evidence="4">cv. Finnish</strain>
    </source>
</reference>
<dbReference type="GO" id="GO:0016788">
    <property type="term" value="F:hydrolase activity, acting on ester bonds"/>
    <property type="evidence" value="ECO:0000318"/>
    <property type="project" value="GO_Central"/>
</dbReference>